<evidence type="ECO:0000256" key="10">
    <source>
        <dbReference type="ARBA" id="ARBA00023264"/>
    </source>
</evidence>
<evidence type="ECO:0000256" key="6">
    <source>
        <dbReference type="ARBA" id="ARBA00022989"/>
    </source>
</evidence>
<dbReference type="GO" id="GO:0016020">
    <property type="term" value="C:membrane"/>
    <property type="evidence" value="ECO:0007669"/>
    <property type="project" value="UniProtKB-SubCell"/>
</dbReference>
<feature type="transmembrane region" description="Helical" evidence="12">
    <location>
        <begin position="108"/>
        <end position="128"/>
    </location>
</feature>
<dbReference type="Proteomes" id="UP000239800">
    <property type="component" value="Unassembled WGS sequence"/>
</dbReference>
<evidence type="ECO:0000256" key="5">
    <source>
        <dbReference type="ARBA" id="ARBA00022692"/>
    </source>
</evidence>
<comment type="similarity">
    <text evidence="2 11">Belongs to the CDP-alcohol phosphatidyltransferase class-I family.</text>
</comment>
<evidence type="ECO:0000256" key="3">
    <source>
        <dbReference type="ARBA" id="ARBA00022516"/>
    </source>
</evidence>
<keyword evidence="6 12" id="KW-1133">Transmembrane helix</keyword>
<evidence type="ECO:0000256" key="9">
    <source>
        <dbReference type="ARBA" id="ARBA00023209"/>
    </source>
</evidence>
<evidence type="ECO:0000256" key="7">
    <source>
        <dbReference type="ARBA" id="ARBA00023098"/>
    </source>
</evidence>
<keyword evidence="14" id="KW-1185">Reference proteome</keyword>
<keyword evidence="4 11" id="KW-0808">Transferase</keyword>
<dbReference type="PROSITE" id="PS00379">
    <property type="entry name" value="CDP_ALCOHOL_P_TRANSF"/>
    <property type="match status" value="1"/>
</dbReference>
<dbReference type="InterPro" id="IPR000462">
    <property type="entry name" value="CDP-OH_P_trans"/>
</dbReference>
<dbReference type="EMBL" id="MQUB01000001">
    <property type="protein sequence ID" value="PQB03900.1"/>
    <property type="molecule type" value="Genomic_DNA"/>
</dbReference>
<feature type="transmembrane region" description="Helical" evidence="12">
    <location>
        <begin position="175"/>
        <end position="199"/>
    </location>
</feature>
<feature type="transmembrane region" description="Helical" evidence="12">
    <location>
        <begin position="65"/>
        <end position="88"/>
    </location>
</feature>
<comment type="caution">
    <text evidence="13">The sequence shown here is derived from an EMBL/GenBank/DDBJ whole genome shotgun (WGS) entry which is preliminary data.</text>
</comment>
<evidence type="ECO:0000256" key="1">
    <source>
        <dbReference type="ARBA" id="ARBA00004141"/>
    </source>
</evidence>
<dbReference type="GO" id="GO:0008654">
    <property type="term" value="P:phospholipid biosynthetic process"/>
    <property type="evidence" value="ECO:0007669"/>
    <property type="project" value="UniProtKB-KW"/>
</dbReference>
<evidence type="ECO:0000256" key="12">
    <source>
        <dbReference type="SAM" id="Phobius"/>
    </source>
</evidence>
<evidence type="ECO:0000313" key="13">
    <source>
        <dbReference type="EMBL" id="PQB03900.1"/>
    </source>
</evidence>
<organism evidence="13 14">
    <name type="scientific">Aureitalea marina</name>
    <dbReference type="NCBI Taxonomy" id="930804"/>
    <lineage>
        <taxon>Bacteria</taxon>
        <taxon>Pseudomonadati</taxon>
        <taxon>Bacteroidota</taxon>
        <taxon>Flavobacteriia</taxon>
        <taxon>Flavobacteriales</taxon>
        <taxon>Flavobacteriaceae</taxon>
        <taxon>Aureitalea</taxon>
    </lineage>
</organism>
<protein>
    <submittedName>
        <fullName evidence="13">Phosphatidylserine synthase</fullName>
    </submittedName>
</protein>
<evidence type="ECO:0000256" key="11">
    <source>
        <dbReference type="RuleBase" id="RU003750"/>
    </source>
</evidence>
<comment type="subcellular location">
    <subcellularLocation>
        <location evidence="1">Membrane</location>
        <topology evidence="1">Multi-pass membrane protein</topology>
    </subcellularLocation>
</comment>
<dbReference type="Gene3D" id="1.20.120.1760">
    <property type="match status" value="1"/>
</dbReference>
<gene>
    <name evidence="13" type="ORF">BST85_02490</name>
</gene>
<reference evidence="13 14" key="1">
    <citation type="submission" date="2016-11" db="EMBL/GenBank/DDBJ databases">
        <title>Trade-off between light-utilization and light-protection in marine flavobacteria.</title>
        <authorList>
            <person name="Kumagai Y."/>
        </authorList>
    </citation>
    <scope>NUCLEOTIDE SEQUENCE [LARGE SCALE GENOMIC DNA]</scope>
    <source>
        <strain evidence="13 14">NBRC 107741</strain>
    </source>
</reference>
<evidence type="ECO:0000313" key="14">
    <source>
        <dbReference type="Proteomes" id="UP000239800"/>
    </source>
</evidence>
<dbReference type="PANTHER" id="PTHR14269:SF61">
    <property type="entry name" value="CDP-DIACYLGLYCEROL--SERINE O-PHOSPHATIDYLTRANSFERASE"/>
    <property type="match status" value="1"/>
</dbReference>
<dbReference type="InterPro" id="IPR050324">
    <property type="entry name" value="CDP-alcohol_PTase-I"/>
</dbReference>
<accession>A0A2S7KMT4</accession>
<sequence length="245" mass="27407">MVKQLPNLITTLNLLCGCLGAIFAVSGDLVAAAIFVFLGIFFDFFDGLAARLLNAQSDVGREFDSLADVITSGLVPGLVMVQLFQIGLFGEMRSFLDLVSNQPWKTYWMDYLPFVGLIVTVGAAYRLAKFNVDTRQTTGFIGLPTPANALLILSMPLIFEFQYSPEVENWVFNPYFLAGLTVFSAFIMNAEVPIFALKFKSWDWASNKVRYIFLIIAVIALIALKFLAIPLLILLYILISLFWRD</sequence>
<feature type="transmembrane region" description="Helical" evidence="12">
    <location>
        <begin position="211"/>
        <end position="239"/>
    </location>
</feature>
<evidence type="ECO:0000256" key="8">
    <source>
        <dbReference type="ARBA" id="ARBA00023136"/>
    </source>
</evidence>
<dbReference type="Pfam" id="PF01066">
    <property type="entry name" value="CDP-OH_P_transf"/>
    <property type="match status" value="1"/>
</dbReference>
<dbReference type="RefSeq" id="WP_104811821.1">
    <property type="nucleotide sequence ID" value="NZ_MQUB01000001.1"/>
</dbReference>
<keyword evidence="8 12" id="KW-0472">Membrane</keyword>
<feature type="transmembrane region" description="Helical" evidence="12">
    <location>
        <begin position="34"/>
        <end position="53"/>
    </location>
</feature>
<evidence type="ECO:0000256" key="4">
    <source>
        <dbReference type="ARBA" id="ARBA00022679"/>
    </source>
</evidence>
<name>A0A2S7KMT4_9FLAO</name>
<keyword evidence="9" id="KW-0594">Phospholipid biosynthesis</keyword>
<keyword evidence="10" id="KW-1208">Phospholipid metabolism</keyword>
<dbReference type="PROSITE" id="PS51257">
    <property type="entry name" value="PROKAR_LIPOPROTEIN"/>
    <property type="match status" value="1"/>
</dbReference>
<dbReference type="GO" id="GO:0016780">
    <property type="term" value="F:phosphotransferase activity, for other substituted phosphate groups"/>
    <property type="evidence" value="ECO:0007669"/>
    <property type="project" value="InterPro"/>
</dbReference>
<dbReference type="InterPro" id="IPR048254">
    <property type="entry name" value="CDP_ALCOHOL_P_TRANSF_CS"/>
</dbReference>
<feature type="transmembrane region" description="Helical" evidence="12">
    <location>
        <begin position="140"/>
        <end position="163"/>
    </location>
</feature>
<dbReference type="InterPro" id="IPR043130">
    <property type="entry name" value="CDP-OH_PTrfase_TM_dom"/>
</dbReference>
<keyword evidence="7" id="KW-0443">Lipid metabolism</keyword>
<dbReference type="PANTHER" id="PTHR14269">
    <property type="entry name" value="CDP-DIACYLGLYCEROL--GLYCEROL-3-PHOSPHATE 3-PHOSPHATIDYLTRANSFERASE-RELATED"/>
    <property type="match status" value="1"/>
</dbReference>
<evidence type="ECO:0000256" key="2">
    <source>
        <dbReference type="ARBA" id="ARBA00010441"/>
    </source>
</evidence>
<keyword evidence="3" id="KW-0444">Lipid biosynthesis</keyword>
<dbReference type="AlphaFoldDB" id="A0A2S7KMT4"/>
<dbReference type="OrthoDB" id="9777147at2"/>
<keyword evidence="5 12" id="KW-0812">Transmembrane</keyword>
<proteinExistence type="inferred from homology"/>